<comment type="subunit">
    <text evidence="3 10">Heterotrimer composed of an alpha, a beta and a gamma chain.</text>
</comment>
<dbReference type="EMBL" id="CP006577">
    <property type="protein sequence ID" value="AIG97344.1"/>
    <property type="molecule type" value="Genomic_DNA"/>
</dbReference>
<evidence type="ECO:0000256" key="7">
    <source>
        <dbReference type="ARBA" id="ARBA00022917"/>
    </source>
</evidence>
<dbReference type="PANTHER" id="PTHR10602">
    <property type="entry name" value="EUKARYOTIC TRANSLATION INITIATION FACTOR 2 SUBUNIT 1"/>
    <property type="match status" value="1"/>
</dbReference>
<dbReference type="HAMAP" id="MF_00231">
    <property type="entry name" value="eIF_2_alpha"/>
    <property type="match status" value="1"/>
</dbReference>
<evidence type="ECO:0000259" key="11">
    <source>
        <dbReference type="PROSITE" id="PS50126"/>
    </source>
</evidence>
<dbReference type="GeneID" id="24794066"/>
<dbReference type="NCBIfam" id="NF003064">
    <property type="entry name" value="PRK03987.1-4"/>
    <property type="match status" value="1"/>
</dbReference>
<dbReference type="GO" id="GO:0003743">
    <property type="term" value="F:translation initiation factor activity"/>
    <property type="evidence" value="ECO:0007669"/>
    <property type="project" value="UniProtKB-UniRule"/>
</dbReference>
<dbReference type="SMR" id="A0A075WDX4"/>
<dbReference type="PROSITE" id="PS50126">
    <property type="entry name" value="S1"/>
    <property type="match status" value="1"/>
</dbReference>
<comment type="function">
    <text evidence="1 10">eIF-2 functions in the early steps of protein synthesis by forming a ternary complex with GTP and initiator tRNA.</text>
</comment>
<evidence type="ECO:0000256" key="2">
    <source>
        <dbReference type="ARBA" id="ARBA00007223"/>
    </source>
</evidence>
<proteinExistence type="inferred from homology"/>
<evidence type="ECO:0000256" key="4">
    <source>
        <dbReference type="ARBA" id="ARBA00013678"/>
    </source>
</evidence>
<feature type="domain" description="S1 motif" evidence="11">
    <location>
        <begin position="17"/>
        <end position="88"/>
    </location>
</feature>
<dbReference type="Pfam" id="PF07541">
    <property type="entry name" value="EIF_2_alpha"/>
    <property type="match status" value="1"/>
</dbReference>
<dbReference type="RefSeq" id="WP_010878034.1">
    <property type="nucleotide sequence ID" value="NZ_CP006577.1"/>
</dbReference>
<protein>
    <recommendedName>
        <fullName evidence="4 10">Translation initiation factor 2 subunit alpha</fullName>
    </recommendedName>
    <alternativeName>
        <fullName evidence="8 10">aIF2-alpha</fullName>
    </alternativeName>
    <alternativeName>
        <fullName evidence="9 10">eIF-2-alpha</fullName>
    </alternativeName>
</protein>
<dbReference type="SUPFAM" id="SSF50249">
    <property type="entry name" value="Nucleic acid-binding proteins"/>
    <property type="match status" value="1"/>
</dbReference>
<dbReference type="FunFam" id="2.40.50.140:FF:000015">
    <property type="entry name" value="Eukaryotic translation initiation factor 2 subunit alpha"/>
    <property type="match status" value="1"/>
</dbReference>
<dbReference type="KEGG" id="afg:AFULGI_00005360"/>
<dbReference type="CDD" id="cd04452">
    <property type="entry name" value="S1_IF2_alpha"/>
    <property type="match status" value="1"/>
</dbReference>
<evidence type="ECO:0000313" key="12">
    <source>
        <dbReference type="EMBL" id="AIG97344.1"/>
    </source>
</evidence>
<dbReference type="HOGENOM" id="CLU_033458_0_2_2"/>
<dbReference type="SMART" id="SM00316">
    <property type="entry name" value="S1"/>
    <property type="match status" value="1"/>
</dbReference>
<dbReference type="InterPro" id="IPR003029">
    <property type="entry name" value="S1_domain"/>
</dbReference>
<evidence type="ECO:0000256" key="5">
    <source>
        <dbReference type="ARBA" id="ARBA00022540"/>
    </source>
</evidence>
<dbReference type="SUPFAM" id="SSF116742">
    <property type="entry name" value="eIF2alpha middle domain-like"/>
    <property type="match status" value="1"/>
</dbReference>
<dbReference type="SUPFAM" id="SSF110993">
    <property type="entry name" value="eIF-2-alpha, C-terminal domain"/>
    <property type="match status" value="1"/>
</dbReference>
<keyword evidence="6 10" id="KW-0694">RNA-binding</keyword>
<dbReference type="PANTHER" id="PTHR10602:SF0">
    <property type="entry name" value="EUKARYOTIC TRANSLATION INITIATION FACTOR 2 SUBUNIT 1"/>
    <property type="match status" value="1"/>
</dbReference>
<dbReference type="Gene3D" id="2.40.50.140">
    <property type="entry name" value="Nucleic acid-binding proteins"/>
    <property type="match status" value="1"/>
</dbReference>
<accession>A0A075WDX4</accession>
<dbReference type="GO" id="GO:0043022">
    <property type="term" value="F:ribosome binding"/>
    <property type="evidence" value="ECO:0007669"/>
    <property type="project" value="TreeGrafter"/>
</dbReference>
<dbReference type="InterPro" id="IPR024054">
    <property type="entry name" value="TIF2_asu_middle_sf"/>
</dbReference>
<dbReference type="InterPro" id="IPR011488">
    <property type="entry name" value="TIF_2_asu"/>
</dbReference>
<dbReference type="InterPro" id="IPR012340">
    <property type="entry name" value="NA-bd_OB-fold"/>
</dbReference>
<dbReference type="InterPro" id="IPR022964">
    <property type="entry name" value="TIF2_asu_arc"/>
</dbReference>
<evidence type="ECO:0000256" key="9">
    <source>
        <dbReference type="ARBA" id="ARBA00033333"/>
    </source>
</evidence>
<dbReference type="Gene3D" id="1.10.150.190">
    <property type="entry name" value="Translation initiation factor 2, subunit 1, domain 2"/>
    <property type="match status" value="1"/>
</dbReference>
<dbReference type="FunFam" id="3.30.70.1130:FF:000002">
    <property type="entry name" value="Translation initiation factor 2 subunit alpha"/>
    <property type="match status" value="1"/>
</dbReference>
<gene>
    <name evidence="10" type="primary">eif2a</name>
    <name evidence="12" type="ORF">AFULGI_00005360</name>
</gene>
<sequence length="267" mass="30509">MKEKRLIIKRSGYPSKGEIVIGTVKRVLDFGAFVSLDEYEGREGMVHISEVASGWIKDIREHVKKGQKVICKVLDVNPKRGHIDLSIKDVNERQRREKLQQWKNEMKAFKWLEIIGEKLNIDFKELEKIGKKLMKEYDSVYSAFEEAAFEGYEVLAPIVGEEFAKEMAEIARENIKPKRVKVRGYFELKSSASDGIERIKKALLEAKKALVNGVEMKLEYVGAPKYRIVVEADDYKTAENVLKKATENVLKAIKKLGGEGNFIREAA</sequence>
<name>A0A075WDX4_ARCFL</name>
<dbReference type="AlphaFoldDB" id="A0A075WDX4"/>
<dbReference type="NCBIfam" id="NF003062">
    <property type="entry name" value="PRK03987.1-1"/>
    <property type="match status" value="1"/>
</dbReference>
<organism evidence="12 13">
    <name type="scientific">Archaeoglobus fulgidus DSM 8774</name>
    <dbReference type="NCBI Taxonomy" id="1344584"/>
    <lineage>
        <taxon>Archaea</taxon>
        <taxon>Methanobacteriati</taxon>
        <taxon>Methanobacteriota</taxon>
        <taxon>Archaeoglobi</taxon>
        <taxon>Archaeoglobales</taxon>
        <taxon>Archaeoglobaceae</taxon>
        <taxon>Archaeoglobus</taxon>
    </lineage>
</organism>
<keyword evidence="7 10" id="KW-0648">Protein biosynthesis</keyword>
<dbReference type="InterPro" id="IPR024055">
    <property type="entry name" value="TIF2_asu_C"/>
</dbReference>
<dbReference type="Pfam" id="PF00575">
    <property type="entry name" value="S1"/>
    <property type="match status" value="1"/>
</dbReference>
<keyword evidence="5 10" id="KW-0396">Initiation factor</keyword>
<evidence type="ECO:0000256" key="3">
    <source>
        <dbReference type="ARBA" id="ARBA00011243"/>
    </source>
</evidence>
<comment type="similarity">
    <text evidence="2 10">Belongs to the eIF-2-alpha family.</text>
</comment>
<evidence type="ECO:0000256" key="8">
    <source>
        <dbReference type="ARBA" id="ARBA00030860"/>
    </source>
</evidence>
<evidence type="ECO:0000256" key="6">
    <source>
        <dbReference type="ARBA" id="ARBA00022884"/>
    </source>
</evidence>
<dbReference type="GO" id="GO:0003723">
    <property type="term" value="F:RNA binding"/>
    <property type="evidence" value="ECO:0007669"/>
    <property type="project" value="UniProtKB-UniRule"/>
</dbReference>
<evidence type="ECO:0000313" key="13">
    <source>
        <dbReference type="Proteomes" id="UP000028501"/>
    </source>
</evidence>
<dbReference type="Proteomes" id="UP000028501">
    <property type="component" value="Chromosome"/>
</dbReference>
<dbReference type="Gene3D" id="3.30.70.1130">
    <property type="entry name" value="EIF_2_alpha"/>
    <property type="match status" value="1"/>
</dbReference>
<evidence type="ECO:0000256" key="10">
    <source>
        <dbReference type="HAMAP-Rule" id="MF_00231"/>
    </source>
</evidence>
<reference evidence="12 13" key="1">
    <citation type="submission" date="2013-07" db="EMBL/GenBank/DDBJ databases">
        <title>Genome of Archaeoglobus fulgidus.</title>
        <authorList>
            <person name="Fiebig A."/>
            <person name="Birkeland N.-K."/>
        </authorList>
    </citation>
    <scope>NUCLEOTIDE SEQUENCE [LARGE SCALE GENOMIC DNA]</scope>
    <source>
        <strain evidence="12 13">DSM 8774</strain>
    </source>
</reference>
<dbReference type="InterPro" id="IPR044126">
    <property type="entry name" value="S1_IF2_alpha"/>
</dbReference>
<evidence type="ECO:0000256" key="1">
    <source>
        <dbReference type="ARBA" id="ARBA00003323"/>
    </source>
</evidence>